<dbReference type="GO" id="GO:0050511">
    <property type="term" value="F:undecaprenyldiphospho-muramoylpentapeptide beta-N-acetylglucosaminyltransferase activity"/>
    <property type="evidence" value="ECO:0007669"/>
    <property type="project" value="UniProtKB-UniRule"/>
</dbReference>
<evidence type="ECO:0000256" key="1">
    <source>
        <dbReference type="ARBA" id="ARBA00022475"/>
    </source>
</evidence>
<feature type="domain" description="Glycosyltransferase family 28 N-terminal" evidence="11">
    <location>
        <begin position="3"/>
        <end position="140"/>
    </location>
</feature>
<dbReference type="CDD" id="cd03785">
    <property type="entry name" value="GT28_MurG"/>
    <property type="match status" value="1"/>
</dbReference>
<dbReference type="RefSeq" id="WP_008516027.1">
    <property type="nucleotide sequence ID" value="NZ_ACJM01000006.1"/>
</dbReference>
<evidence type="ECO:0000256" key="2">
    <source>
        <dbReference type="ARBA" id="ARBA00022618"/>
    </source>
</evidence>
<evidence type="ECO:0000313" key="13">
    <source>
        <dbReference type="EMBL" id="EEG77626.1"/>
    </source>
</evidence>
<comment type="similarity">
    <text evidence="10">Belongs to the glycosyltransferase 28 family. MurG subfamily.</text>
</comment>
<comment type="pathway">
    <text evidence="10">Cell wall biogenesis; peptidoglycan biosynthesis.</text>
</comment>
<dbReference type="GO" id="GO:0071555">
    <property type="term" value="P:cell wall organization"/>
    <property type="evidence" value="ECO:0007669"/>
    <property type="project" value="UniProtKB-KW"/>
</dbReference>
<comment type="caution">
    <text evidence="10">Lacks conserved residue(s) required for the propagation of feature annotation.</text>
</comment>
<gene>
    <name evidence="10" type="primary">murG</name>
    <name evidence="13" type="ORF">DealDRAFT_1346</name>
</gene>
<dbReference type="EC" id="2.4.1.227" evidence="10"/>
<evidence type="ECO:0000259" key="11">
    <source>
        <dbReference type="Pfam" id="PF03033"/>
    </source>
</evidence>
<dbReference type="SUPFAM" id="SSF53756">
    <property type="entry name" value="UDP-Glycosyltransferase/glycogen phosphorylase"/>
    <property type="match status" value="1"/>
</dbReference>
<evidence type="ECO:0000256" key="8">
    <source>
        <dbReference type="ARBA" id="ARBA00023306"/>
    </source>
</evidence>
<keyword evidence="6 10" id="KW-0573">Peptidoglycan synthesis</keyword>
<protein>
    <recommendedName>
        <fullName evidence="10">UDP-N-acetylglucosamine--N-acetylmuramyl-(pentapeptide) pyrophosphoryl-undecaprenol N-acetylglucosamine transferase</fullName>
        <ecNumber evidence="10">2.4.1.227</ecNumber>
    </recommendedName>
    <alternativeName>
        <fullName evidence="10">Undecaprenyl-PP-MurNAc-pentapeptide-UDPGlcNAc GlcNAc transferase</fullName>
    </alternativeName>
</protein>
<proteinExistence type="inferred from homology"/>
<dbReference type="HAMAP" id="MF_00033">
    <property type="entry name" value="MurG"/>
    <property type="match status" value="1"/>
</dbReference>
<accession>C0GFT7</accession>
<dbReference type="GO" id="GO:0051301">
    <property type="term" value="P:cell division"/>
    <property type="evidence" value="ECO:0007669"/>
    <property type="project" value="UniProtKB-KW"/>
</dbReference>
<dbReference type="Gene3D" id="3.40.50.2000">
    <property type="entry name" value="Glycogen Phosphorylase B"/>
    <property type="match status" value="2"/>
</dbReference>
<dbReference type="EMBL" id="ACJM01000006">
    <property type="protein sequence ID" value="EEG77626.1"/>
    <property type="molecule type" value="Genomic_DNA"/>
</dbReference>
<comment type="caution">
    <text evidence="13">The sequence shown here is derived from an EMBL/GenBank/DDBJ whole genome shotgun (WGS) entry which is preliminary data.</text>
</comment>
<keyword evidence="3 10" id="KW-0328">Glycosyltransferase</keyword>
<dbReference type="Pfam" id="PF03033">
    <property type="entry name" value="Glyco_transf_28"/>
    <property type="match status" value="1"/>
</dbReference>
<sequence length="366" mass="38587">MRVLFTGGGTGGHIYPALALARYLSGHAGAEILFVGTAHGMESEIVPAAGFPLEKIAVVGLQRRLSLQTGRALYLAASSVGAAKRIIKNFRPDVVVGTGGYVAGPVVLAARMSGIPTVIHEQNAIPGLTNVLLSRFATRVCLSFAGSESYFPRPERTVLTGNPRATEAVTASGAEADDVALLPDVPVLLCVGGSHGALKLNEAFSASVKQVLAGCDAQIVYVTGRRYFPEIEEKLQSVAKSYPDRLHLLPYHPALPALMGKTNLMVSRAGATTLAEITALGVPSVLVPSPNVTNNHQEHNARALSDNGAAVLLRESELSEPNLTELLITLLTKKEKLAQMQDACRSLGVVDAAERMSKVIGEIISE</sequence>
<evidence type="ECO:0000313" key="14">
    <source>
        <dbReference type="Proteomes" id="UP000006443"/>
    </source>
</evidence>
<feature type="binding site" evidence="10">
    <location>
        <begin position="10"/>
        <end position="12"/>
    </location>
    <ligand>
        <name>UDP-N-acetyl-alpha-D-glucosamine</name>
        <dbReference type="ChEBI" id="CHEBI:57705"/>
    </ligand>
</feature>
<dbReference type="STRING" id="555088.DealDRAFT_1346"/>
<dbReference type="PANTHER" id="PTHR21015:SF22">
    <property type="entry name" value="GLYCOSYLTRANSFERASE"/>
    <property type="match status" value="1"/>
</dbReference>
<evidence type="ECO:0000256" key="4">
    <source>
        <dbReference type="ARBA" id="ARBA00022679"/>
    </source>
</evidence>
<keyword evidence="4 10" id="KW-0808">Transferase</keyword>
<name>C0GFT7_DETAL</name>
<dbReference type="Proteomes" id="UP000006443">
    <property type="component" value="Unassembled WGS sequence"/>
</dbReference>
<feature type="binding site" evidence="10">
    <location>
        <position position="123"/>
    </location>
    <ligand>
        <name>UDP-N-acetyl-alpha-D-glucosamine</name>
        <dbReference type="ChEBI" id="CHEBI:57705"/>
    </ligand>
</feature>
<organism evidence="13 14">
    <name type="scientific">Dethiobacter alkaliphilus AHT 1</name>
    <dbReference type="NCBI Taxonomy" id="555088"/>
    <lineage>
        <taxon>Bacteria</taxon>
        <taxon>Bacillati</taxon>
        <taxon>Bacillota</taxon>
        <taxon>Dethiobacteria</taxon>
        <taxon>Dethiobacterales</taxon>
        <taxon>Dethiobacteraceae</taxon>
        <taxon>Dethiobacter</taxon>
    </lineage>
</organism>
<evidence type="ECO:0000256" key="6">
    <source>
        <dbReference type="ARBA" id="ARBA00022984"/>
    </source>
</evidence>
<keyword evidence="7 10" id="KW-0472">Membrane</keyword>
<dbReference type="OrthoDB" id="9808936at2"/>
<dbReference type="GO" id="GO:0005975">
    <property type="term" value="P:carbohydrate metabolic process"/>
    <property type="evidence" value="ECO:0007669"/>
    <property type="project" value="InterPro"/>
</dbReference>
<feature type="domain" description="Glycosyl transferase family 28 C-terminal" evidence="12">
    <location>
        <begin position="188"/>
        <end position="355"/>
    </location>
</feature>
<dbReference type="GO" id="GO:0009252">
    <property type="term" value="P:peptidoglycan biosynthetic process"/>
    <property type="evidence" value="ECO:0007669"/>
    <property type="project" value="UniProtKB-UniRule"/>
</dbReference>
<keyword evidence="2 10" id="KW-0132">Cell division</keyword>
<keyword evidence="1 10" id="KW-1003">Cell membrane</keyword>
<dbReference type="NCBIfam" id="TIGR01133">
    <property type="entry name" value="murG"/>
    <property type="match status" value="1"/>
</dbReference>
<comment type="catalytic activity">
    <reaction evidence="10">
        <text>di-trans,octa-cis-undecaprenyl diphospho-N-acetyl-alpha-D-muramoyl-L-alanyl-D-glutamyl-meso-2,6-diaminopimeloyl-D-alanyl-D-alanine + UDP-N-acetyl-alpha-D-glucosamine = di-trans,octa-cis-undecaprenyl diphospho-[N-acetyl-alpha-D-glucosaminyl-(1-&gt;4)]-N-acetyl-alpha-D-muramoyl-L-alanyl-D-glutamyl-meso-2,6-diaminopimeloyl-D-alanyl-D-alanine + UDP + H(+)</text>
        <dbReference type="Rhea" id="RHEA:31227"/>
        <dbReference type="ChEBI" id="CHEBI:15378"/>
        <dbReference type="ChEBI" id="CHEBI:57705"/>
        <dbReference type="ChEBI" id="CHEBI:58223"/>
        <dbReference type="ChEBI" id="CHEBI:61387"/>
        <dbReference type="ChEBI" id="CHEBI:61388"/>
        <dbReference type="EC" id="2.4.1.227"/>
    </reaction>
</comment>
<evidence type="ECO:0000256" key="9">
    <source>
        <dbReference type="ARBA" id="ARBA00023316"/>
    </source>
</evidence>
<dbReference type="PANTHER" id="PTHR21015">
    <property type="entry name" value="UDP-N-ACETYLGLUCOSAMINE--N-ACETYLMURAMYL-(PENTAPEPTIDE) PYROPHOSPHORYL-UNDECAPRENOL N-ACETYLGLUCOSAMINE TRANSFERASE 1"/>
    <property type="match status" value="1"/>
</dbReference>
<dbReference type="InterPro" id="IPR006009">
    <property type="entry name" value="GlcNAc_MurG"/>
</dbReference>
<keyword evidence="9 10" id="KW-0961">Cell wall biogenesis/degradation</keyword>
<evidence type="ECO:0000259" key="12">
    <source>
        <dbReference type="Pfam" id="PF04101"/>
    </source>
</evidence>
<keyword evidence="5 10" id="KW-0133">Cell shape</keyword>
<evidence type="ECO:0000256" key="3">
    <source>
        <dbReference type="ARBA" id="ARBA00022676"/>
    </source>
</evidence>
<evidence type="ECO:0000256" key="10">
    <source>
        <dbReference type="HAMAP-Rule" id="MF_00033"/>
    </source>
</evidence>
<dbReference type="GO" id="GO:0008360">
    <property type="term" value="P:regulation of cell shape"/>
    <property type="evidence" value="ECO:0007669"/>
    <property type="project" value="UniProtKB-KW"/>
</dbReference>
<reference evidence="13 14" key="1">
    <citation type="submission" date="2009-02" db="EMBL/GenBank/DDBJ databases">
        <title>Sequencing of the draft genome and assembly of Dethiobacter alkaliphilus AHT 1.</title>
        <authorList>
            <consortium name="US DOE Joint Genome Institute (JGI-PGF)"/>
            <person name="Lucas S."/>
            <person name="Copeland A."/>
            <person name="Lapidus A."/>
            <person name="Glavina del Rio T."/>
            <person name="Dalin E."/>
            <person name="Tice H."/>
            <person name="Bruce D."/>
            <person name="Goodwin L."/>
            <person name="Pitluck S."/>
            <person name="Larimer F."/>
            <person name="Land M.L."/>
            <person name="Hauser L."/>
            <person name="Muyzer G."/>
        </authorList>
    </citation>
    <scope>NUCLEOTIDE SEQUENCE [LARGE SCALE GENOMIC DNA]</scope>
    <source>
        <strain evidence="13 14">AHT 1</strain>
    </source>
</reference>
<evidence type="ECO:0000256" key="7">
    <source>
        <dbReference type="ARBA" id="ARBA00023136"/>
    </source>
</evidence>
<dbReference type="InterPro" id="IPR007235">
    <property type="entry name" value="Glyco_trans_28_C"/>
</dbReference>
<feature type="binding site" evidence="10">
    <location>
        <position position="194"/>
    </location>
    <ligand>
        <name>UDP-N-acetyl-alpha-D-glucosamine</name>
        <dbReference type="ChEBI" id="CHEBI:57705"/>
    </ligand>
</feature>
<dbReference type="UniPathway" id="UPA00219"/>
<feature type="binding site" evidence="10">
    <location>
        <position position="297"/>
    </location>
    <ligand>
        <name>UDP-N-acetyl-alpha-D-glucosamine</name>
        <dbReference type="ChEBI" id="CHEBI:57705"/>
    </ligand>
</feature>
<dbReference type="GO" id="GO:0051991">
    <property type="term" value="F:UDP-N-acetyl-D-glucosamine:N-acetylmuramoyl-L-alanyl-D-glutamyl-meso-2,6-diaminopimelyl-D-alanyl-D-alanine-diphosphoundecaprenol 4-beta-N-acetylglucosaminlytransferase activity"/>
    <property type="evidence" value="ECO:0007669"/>
    <property type="project" value="RHEA"/>
</dbReference>
<dbReference type="AlphaFoldDB" id="C0GFT7"/>
<dbReference type="Pfam" id="PF04101">
    <property type="entry name" value="Glyco_tran_28_C"/>
    <property type="match status" value="1"/>
</dbReference>
<comment type="subcellular location">
    <subcellularLocation>
        <location evidence="10">Cell membrane</location>
        <topology evidence="10">Peripheral membrane protein</topology>
        <orientation evidence="10">Cytoplasmic side</orientation>
    </subcellularLocation>
</comment>
<keyword evidence="14" id="KW-1185">Reference proteome</keyword>
<dbReference type="eggNOG" id="COG0707">
    <property type="taxonomic scope" value="Bacteria"/>
</dbReference>
<evidence type="ECO:0000256" key="5">
    <source>
        <dbReference type="ARBA" id="ARBA00022960"/>
    </source>
</evidence>
<comment type="function">
    <text evidence="10">Cell wall formation. Catalyzes the transfer of a GlcNAc subunit on undecaprenyl-pyrophosphoryl-MurNAc-pentapeptide (lipid intermediate I) to form undecaprenyl-pyrophosphoryl-MurNAc-(pentapeptide)GlcNAc (lipid intermediate II).</text>
</comment>
<keyword evidence="8 10" id="KW-0131">Cell cycle</keyword>
<dbReference type="GO" id="GO:0005886">
    <property type="term" value="C:plasma membrane"/>
    <property type="evidence" value="ECO:0007669"/>
    <property type="project" value="UniProtKB-SubCell"/>
</dbReference>
<dbReference type="InterPro" id="IPR004276">
    <property type="entry name" value="GlycoTrans_28_N"/>
</dbReference>